<sequence length="277" mass="32313">MRGSKQGLETRIRQNHCPSLLDIDGDSCHHIHNSAKVFAASFSNHLEKLFSDLHTDHQWATDQLAYLREICQFMSIPYSAPKRFVHHRWLSAYDVAISTQRLLPAYKVLYYGFMDKEDKALYKDPLKQLFADYNVSEKAQIQVRYFHEDLRKKGMTQLGKDRKKRVIRKVWHEATITELQLSVYTGVLPILKEYVMVFQGSQTLVHTLHDKQLQVFLNFLACFVKSEHLNLMPKTLATLEIDINKLLPLREMYVGREADRFRAAHPQHPVSTSNCVQ</sequence>
<dbReference type="RefSeq" id="XP_042564074.1">
    <property type="nucleotide sequence ID" value="XM_042708140.1"/>
</dbReference>
<dbReference type="Proteomes" id="UP000515152">
    <property type="component" value="Chromosome 7"/>
</dbReference>
<protein>
    <submittedName>
        <fullName evidence="2">Uncharacterized protein LOC122132990</fullName>
    </submittedName>
</protein>
<evidence type="ECO:0000313" key="2">
    <source>
        <dbReference type="RefSeq" id="XP_042564074.1"/>
    </source>
</evidence>
<evidence type="ECO:0000313" key="1">
    <source>
        <dbReference type="Proteomes" id="UP000515152"/>
    </source>
</evidence>
<dbReference type="KEGG" id="char:122132990"/>
<reference evidence="2" key="1">
    <citation type="submission" date="2025-08" db="UniProtKB">
        <authorList>
            <consortium name="RefSeq"/>
        </authorList>
    </citation>
    <scope>IDENTIFICATION</scope>
</reference>
<accession>A0A8M1KQX2</accession>
<gene>
    <name evidence="2" type="primary">LOC122132990</name>
</gene>
<dbReference type="PANTHER" id="PTHR37162">
    <property type="entry name" value="HAT FAMILY DIMERISATION DOMAINCONTAINING PROTEIN-RELATED"/>
    <property type="match status" value="1"/>
</dbReference>
<dbReference type="AlphaFoldDB" id="A0A8M1KQX2"/>
<dbReference type="GeneID" id="122132990"/>
<organism evidence="1 2">
    <name type="scientific">Clupea harengus</name>
    <name type="common">Atlantic herring</name>
    <dbReference type="NCBI Taxonomy" id="7950"/>
    <lineage>
        <taxon>Eukaryota</taxon>
        <taxon>Metazoa</taxon>
        <taxon>Chordata</taxon>
        <taxon>Craniata</taxon>
        <taxon>Vertebrata</taxon>
        <taxon>Euteleostomi</taxon>
        <taxon>Actinopterygii</taxon>
        <taxon>Neopterygii</taxon>
        <taxon>Teleostei</taxon>
        <taxon>Clupei</taxon>
        <taxon>Clupeiformes</taxon>
        <taxon>Clupeoidei</taxon>
        <taxon>Clupeidae</taxon>
        <taxon>Clupea</taxon>
    </lineage>
</organism>
<dbReference type="PANTHER" id="PTHR37162:SF1">
    <property type="entry name" value="BED-TYPE DOMAIN-CONTAINING PROTEIN"/>
    <property type="match status" value="1"/>
</dbReference>
<proteinExistence type="predicted"/>
<keyword evidence="1" id="KW-1185">Reference proteome</keyword>
<dbReference type="OrthoDB" id="8950845at2759"/>
<name>A0A8M1KQX2_CLUHA</name>